<evidence type="ECO:0000313" key="10">
    <source>
        <dbReference type="EMBL" id="GAN66245.1"/>
    </source>
</evidence>
<reference evidence="10 11" key="1">
    <citation type="submission" date="2012-11" db="EMBL/GenBank/DDBJ databases">
        <title>Whole genome sequence of Acetobacter orientalis 21F-2.</title>
        <authorList>
            <person name="Azuma Y."/>
            <person name="Higashiura N."/>
            <person name="Hirakawa H."/>
            <person name="Matsushita K."/>
        </authorList>
    </citation>
    <scope>NUCLEOTIDE SEQUENCE [LARGE SCALE GENOMIC DNA]</scope>
    <source>
        <strain evidence="10 11">21F-2</strain>
    </source>
</reference>
<dbReference type="KEGG" id="aot:AcetOri_orf00884"/>
<dbReference type="EMBL" id="AP018515">
    <property type="protein sequence ID" value="BBC78962.1"/>
    <property type="molecule type" value="Genomic_DNA"/>
</dbReference>
<accession>A0A0D6NKW4</accession>
<evidence type="ECO:0000313" key="12">
    <source>
        <dbReference type="Proteomes" id="UP000270034"/>
    </source>
</evidence>
<dbReference type="AlphaFoldDB" id="A0A2Z5ZE30"/>
<dbReference type="GO" id="GO:0004180">
    <property type="term" value="F:carboxypeptidase activity"/>
    <property type="evidence" value="ECO:0007669"/>
    <property type="project" value="UniProtKB-ARBA"/>
</dbReference>
<evidence type="ECO:0000256" key="8">
    <source>
        <dbReference type="SAM" id="SignalP"/>
    </source>
</evidence>
<dbReference type="UniPathway" id="UPA00219"/>
<feature type="compositionally biased region" description="Low complexity" evidence="7">
    <location>
        <begin position="71"/>
        <end position="80"/>
    </location>
</feature>
<name>A0A2Z5ZE30_9PROT</name>
<accession>A0A2Z5ZE30</accession>
<comment type="pathway">
    <text evidence="1">Cell wall biogenesis; peptidoglycan biosynthesis.</text>
</comment>
<proteinExistence type="inferred from homology"/>
<dbReference type="Gene3D" id="2.40.440.10">
    <property type="entry name" value="L,D-transpeptidase catalytic domain-like"/>
    <property type="match status" value="1"/>
</dbReference>
<keyword evidence="6" id="KW-0961">Cell wall biogenesis/degradation</keyword>
<evidence type="ECO:0000313" key="9">
    <source>
        <dbReference type="EMBL" id="BBC78962.1"/>
    </source>
</evidence>
<dbReference type="InterPro" id="IPR038063">
    <property type="entry name" value="Transpep_catalytic_dom"/>
</dbReference>
<evidence type="ECO:0000256" key="1">
    <source>
        <dbReference type="ARBA" id="ARBA00004752"/>
    </source>
</evidence>
<dbReference type="GO" id="GO:0008360">
    <property type="term" value="P:regulation of cell shape"/>
    <property type="evidence" value="ECO:0007669"/>
    <property type="project" value="UniProtKB-KW"/>
</dbReference>
<keyword evidence="8" id="KW-0732">Signal</keyword>
<keyword evidence="11" id="KW-1185">Reference proteome</keyword>
<dbReference type="GO" id="GO:0009252">
    <property type="term" value="P:peptidoglycan biosynthetic process"/>
    <property type="evidence" value="ECO:0007669"/>
    <property type="project" value="UniProtKB-UniPathway"/>
</dbReference>
<sequence>MVNFTCSHSKRWLPYSAGLYIFTLLSAFSCAASAQSNAPSPSFFPDGDVGSTALLSRTNPPATILPPPTQPTATLPAKPLATPPSALPLPAPITNAPALSNALVDQESQNLHAAFQQEVSHAPPPPAELQALWISLARQQLESSQYRPGNSQVVVLVDRNPKVQRLSLVVINLNDQTWRIIGSTRVSTGKKGRKDYYITPVGVFTNTANRLGYRALGTKNEHGIMGNGTHGMRVWDFGWQQGTKGWLANHEQGPMRLEMHATDPYILEKRLGHTASAGCIRIPAPLNIFLDRHGLLDADYEQKSHTDKRFLALLRKDRTPSPLSGVAVIVIDTSNTVKTSPFTHTHHF</sequence>
<keyword evidence="5" id="KW-0573">Peptidoglycan synthesis</keyword>
<comment type="similarity">
    <text evidence="2">Belongs to the YkuD family.</text>
</comment>
<keyword evidence="3" id="KW-0808">Transferase</keyword>
<dbReference type="Proteomes" id="UP000032670">
    <property type="component" value="Unassembled WGS sequence"/>
</dbReference>
<dbReference type="GeneID" id="76204391"/>
<evidence type="ECO:0000256" key="4">
    <source>
        <dbReference type="ARBA" id="ARBA00022960"/>
    </source>
</evidence>
<evidence type="ECO:0000256" key="5">
    <source>
        <dbReference type="ARBA" id="ARBA00022984"/>
    </source>
</evidence>
<feature type="signal peptide" evidence="8">
    <location>
        <begin position="1"/>
        <end position="34"/>
    </location>
</feature>
<evidence type="ECO:0000313" key="11">
    <source>
        <dbReference type="Proteomes" id="UP000032670"/>
    </source>
</evidence>
<gene>
    <name evidence="10" type="ORF">Abor_017_101</name>
    <name evidence="9" type="ORF">AcetOrient_orf00884</name>
</gene>
<dbReference type="GO" id="GO:0016740">
    <property type="term" value="F:transferase activity"/>
    <property type="evidence" value="ECO:0007669"/>
    <property type="project" value="UniProtKB-KW"/>
</dbReference>
<keyword evidence="4" id="KW-0133">Cell shape</keyword>
<reference evidence="9 12" key="2">
    <citation type="submission" date="2018-02" db="EMBL/GenBank/DDBJ databases">
        <title>Acetobacter orientalis genome.</title>
        <authorList>
            <person name="Nakashima N."/>
            <person name="Tamura T."/>
        </authorList>
    </citation>
    <scope>NUCLEOTIDE SEQUENCE [LARGE SCALE GENOMIC DNA]</scope>
    <source>
        <strain evidence="9 12">FAN1</strain>
    </source>
</reference>
<dbReference type="STRING" id="1231341.Abor_017_101"/>
<evidence type="ECO:0008006" key="13">
    <source>
        <dbReference type="Google" id="ProtNLM"/>
    </source>
</evidence>
<organism evidence="9 12">
    <name type="scientific">Acetobacter orientalis</name>
    <dbReference type="NCBI Taxonomy" id="146474"/>
    <lineage>
        <taxon>Bacteria</taxon>
        <taxon>Pseudomonadati</taxon>
        <taxon>Pseudomonadota</taxon>
        <taxon>Alphaproteobacteria</taxon>
        <taxon>Acetobacterales</taxon>
        <taxon>Acetobacteraceae</taxon>
        <taxon>Acetobacter</taxon>
    </lineage>
</organism>
<evidence type="ECO:0000256" key="2">
    <source>
        <dbReference type="ARBA" id="ARBA00005992"/>
    </source>
</evidence>
<evidence type="ECO:0000256" key="6">
    <source>
        <dbReference type="ARBA" id="ARBA00023316"/>
    </source>
</evidence>
<feature type="region of interest" description="Disordered" evidence="7">
    <location>
        <begin position="49"/>
        <end position="88"/>
    </location>
</feature>
<dbReference type="InterPro" id="IPR005490">
    <property type="entry name" value="LD_TPept_cat_dom"/>
</dbReference>
<evidence type="ECO:0000256" key="3">
    <source>
        <dbReference type="ARBA" id="ARBA00022679"/>
    </source>
</evidence>
<dbReference type="Proteomes" id="UP000270034">
    <property type="component" value="Chromosome"/>
</dbReference>
<protein>
    <recommendedName>
        <fullName evidence="13">L,D-transpeptidase</fullName>
    </recommendedName>
</protein>
<dbReference type="EMBL" id="BAMX01000017">
    <property type="protein sequence ID" value="GAN66245.1"/>
    <property type="molecule type" value="Genomic_DNA"/>
</dbReference>
<dbReference type="GO" id="GO:0071555">
    <property type="term" value="P:cell wall organization"/>
    <property type="evidence" value="ECO:0007669"/>
    <property type="project" value="UniProtKB-KW"/>
</dbReference>
<evidence type="ECO:0000256" key="7">
    <source>
        <dbReference type="SAM" id="MobiDB-lite"/>
    </source>
</evidence>
<dbReference type="RefSeq" id="WP_052946392.1">
    <property type="nucleotide sequence ID" value="NZ_BAMX01000017.1"/>
</dbReference>
<dbReference type="CDD" id="cd16913">
    <property type="entry name" value="YkuD_like"/>
    <property type="match status" value="1"/>
</dbReference>
<feature type="chain" id="PRO_5036327476" description="L,D-transpeptidase" evidence="8">
    <location>
        <begin position="35"/>
        <end position="348"/>
    </location>
</feature>